<name>A0ABC8STH0_9AQUA</name>
<evidence type="ECO:0000256" key="1">
    <source>
        <dbReference type="ARBA" id="ARBA00004913"/>
    </source>
</evidence>
<keyword evidence="3" id="KW-0808">Transferase</keyword>
<dbReference type="GO" id="GO:0016746">
    <property type="term" value="F:acyltransferase activity"/>
    <property type="evidence" value="ECO:0007669"/>
    <property type="project" value="UniProtKB-KW"/>
</dbReference>
<sequence>METMKHHIFSKTTINPSSPTPNHLNSYNLSSLDQLSPHIYTPLVLFYPRTGSHSQSNVPDDISSRLKNSLSKTLTQYYPFAESLSETSSMINCNDEGVNFFEARMDCKLSDILKQSEPKTLDLLCPSGILWNDSYEGSLVVIQVTVFSCGGIVVGVCMLHRIGDGCTKNAFIKDCAAIAVQSQDHQVSHVFISSSILQLNDPPVLSDKLEQGNCITRRLVFSALKLANLKTMVKNLELNNASQVEGVSALIYNCAMAASRAISSASSPFILILPVNLRPRIVPPLPENSLSPHIYTPLVLFYPRTGSHSQSNVPDDISSRLKNSLSKTLTQYYPFAESLSETSSMINCNDEGVNFFEARMDCKLSDILKQSEPKTLDLLCPSGILWNDSYEGSLVVIQVTVFSCGGIVVGVCMLHRIGDGCTKNAFIKDCAAIAVQSQDHQVSHVFISSSILQLNDPPVLSDKLEQGNCITRRLVFSALKLANLKTMVKNLELNNASQVEGVSALIYNCAMAASRAISSASSPFILILPVNLRPRIVPPLPENSVENFSWFFLIMVRDESDQKLEKLVSTLRKGIAQLFDKYTKNRTTNECYSLICESIKEARKTLSNRSGVHDTFLLIDALEEGGIKTLVTLEEKEMAIFERGEELLAFASLNLRALENECVPIYV</sequence>
<accession>A0ABC8STH0</accession>
<evidence type="ECO:0000256" key="4">
    <source>
        <dbReference type="ARBA" id="ARBA00023315"/>
    </source>
</evidence>
<dbReference type="InterPro" id="IPR023213">
    <property type="entry name" value="CAT-like_dom_sf"/>
</dbReference>
<evidence type="ECO:0000256" key="2">
    <source>
        <dbReference type="ARBA" id="ARBA00009861"/>
    </source>
</evidence>
<gene>
    <name evidence="6" type="ORF">ILEXP_LOCUS29106</name>
</gene>
<comment type="similarity">
    <text evidence="2">Belongs to the plant acyltransferase family.</text>
</comment>
<dbReference type="EMBL" id="CAUOFW020003503">
    <property type="protein sequence ID" value="CAK9160352.1"/>
    <property type="molecule type" value="Genomic_DNA"/>
</dbReference>
<protein>
    <submittedName>
        <fullName evidence="6">Uncharacterized protein</fullName>
    </submittedName>
</protein>
<evidence type="ECO:0000313" key="6">
    <source>
        <dbReference type="EMBL" id="CAK9160352.1"/>
    </source>
</evidence>
<evidence type="ECO:0000256" key="5">
    <source>
        <dbReference type="SAM" id="MobiDB-lite"/>
    </source>
</evidence>
<dbReference type="AlphaFoldDB" id="A0ABC8STH0"/>
<keyword evidence="7" id="KW-1185">Reference proteome</keyword>
<dbReference type="PANTHER" id="PTHR31623">
    <property type="entry name" value="F21J9.9"/>
    <property type="match status" value="1"/>
</dbReference>
<keyword evidence="4" id="KW-0012">Acyltransferase</keyword>
<proteinExistence type="inferred from homology"/>
<dbReference type="Pfam" id="PF02458">
    <property type="entry name" value="Transferase"/>
    <property type="match status" value="2"/>
</dbReference>
<comment type="caution">
    <text evidence="6">The sequence shown here is derived from an EMBL/GenBank/DDBJ whole genome shotgun (WGS) entry which is preliminary data.</text>
</comment>
<feature type="region of interest" description="Disordered" evidence="5">
    <location>
        <begin position="1"/>
        <end position="21"/>
    </location>
</feature>
<organism evidence="6 7">
    <name type="scientific">Ilex paraguariensis</name>
    <name type="common">yerba mate</name>
    <dbReference type="NCBI Taxonomy" id="185542"/>
    <lineage>
        <taxon>Eukaryota</taxon>
        <taxon>Viridiplantae</taxon>
        <taxon>Streptophyta</taxon>
        <taxon>Embryophyta</taxon>
        <taxon>Tracheophyta</taxon>
        <taxon>Spermatophyta</taxon>
        <taxon>Magnoliopsida</taxon>
        <taxon>eudicotyledons</taxon>
        <taxon>Gunneridae</taxon>
        <taxon>Pentapetalae</taxon>
        <taxon>asterids</taxon>
        <taxon>campanulids</taxon>
        <taxon>Aquifoliales</taxon>
        <taxon>Aquifoliaceae</taxon>
        <taxon>Ilex</taxon>
    </lineage>
</organism>
<dbReference type="Proteomes" id="UP001642360">
    <property type="component" value="Unassembled WGS sequence"/>
</dbReference>
<feature type="compositionally biased region" description="Polar residues" evidence="5">
    <location>
        <begin position="10"/>
        <end position="21"/>
    </location>
</feature>
<dbReference type="Gene3D" id="3.30.559.10">
    <property type="entry name" value="Chloramphenicol acetyltransferase-like domain"/>
    <property type="match status" value="3"/>
</dbReference>
<evidence type="ECO:0000256" key="3">
    <source>
        <dbReference type="ARBA" id="ARBA00022679"/>
    </source>
</evidence>
<reference evidence="6 7" key="1">
    <citation type="submission" date="2024-02" db="EMBL/GenBank/DDBJ databases">
        <authorList>
            <person name="Vignale AGUSTIN F."/>
            <person name="Sosa J E."/>
            <person name="Modenutti C."/>
        </authorList>
    </citation>
    <scope>NUCLEOTIDE SEQUENCE [LARGE SCALE GENOMIC DNA]</scope>
</reference>
<comment type="pathway">
    <text evidence="1">Alkaloid biosynthesis.</text>
</comment>
<evidence type="ECO:0000313" key="7">
    <source>
        <dbReference type="Proteomes" id="UP001642360"/>
    </source>
</evidence>
<dbReference type="PANTHER" id="PTHR31623:SF88">
    <property type="entry name" value="ACYLSUGAR ACYLTRANSFERASE 3-LIKE"/>
    <property type="match status" value="1"/>
</dbReference>